<evidence type="ECO:0000256" key="1">
    <source>
        <dbReference type="ARBA" id="ARBA00022857"/>
    </source>
</evidence>
<evidence type="ECO:0000259" key="3">
    <source>
        <dbReference type="Pfam" id="PF05368"/>
    </source>
</evidence>
<dbReference type="Gene3D" id="3.40.50.720">
    <property type="entry name" value="NAD(P)-binding Rossmann-like Domain"/>
    <property type="match status" value="1"/>
</dbReference>
<name>A0A4Y9YNF5_9AGAM</name>
<dbReference type="InterPro" id="IPR051609">
    <property type="entry name" value="NmrA/Isoflavone_reductase-like"/>
</dbReference>
<dbReference type="Gene3D" id="3.90.25.10">
    <property type="entry name" value="UDP-galactose 4-epimerase, domain 1"/>
    <property type="match status" value="1"/>
</dbReference>
<sequence>MSTFATFALAGVGNIGTFIANEFLARKAAGQINRVVILTRSSTDDEKNKEFKRKGAEVITIDYSSKASLISALAGVAVVISTINLGALDSQFSLIDAAKEAGAKLFVPSEFGTPTDDIMNGPASPKRKALEKLKKLDLPYALVYNGAFSDTIFSAKLGLDPVGGEVTVGGDGSAPVSFTSRLDIARYVAYVLTEISTKKLEWRKFQIEGDRTSFNEVYEQYSAKTGNKIDVSYHSIAELEETVKKNPGDVKSRLLLIFAHGDGVAGKKEDVTNGEYPGWHPKTVLDILAP</sequence>
<dbReference type="AlphaFoldDB" id="A0A4Y9YNF5"/>
<dbReference type="PANTHER" id="PTHR47706">
    <property type="entry name" value="NMRA-LIKE FAMILY PROTEIN"/>
    <property type="match status" value="1"/>
</dbReference>
<reference evidence="4 5" key="1">
    <citation type="submission" date="2019-02" db="EMBL/GenBank/DDBJ databases">
        <title>Genome sequencing of the rare red list fungi Dentipellis fragilis.</title>
        <authorList>
            <person name="Buettner E."/>
            <person name="Kellner H."/>
        </authorList>
    </citation>
    <scope>NUCLEOTIDE SEQUENCE [LARGE SCALE GENOMIC DNA]</scope>
    <source>
        <strain evidence="4 5">DSM 105465</strain>
    </source>
</reference>
<evidence type="ECO:0000313" key="5">
    <source>
        <dbReference type="Proteomes" id="UP000298327"/>
    </source>
</evidence>
<dbReference type="InterPro" id="IPR008030">
    <property type="entry name" value="NmrA-like"/>
</dbReference>
<dbReference type="STRING" id="205917.A0A4Y9YNF5"/>
<organism evidence="4 5">
    <name type="scientific">Dentipellis fragilis</name>
    <dbReference type="NCBI Taxonomy" id="205917"/>
    <lineage>
        <taxon>Eukaryota</taxon>
        <taxon>Fungi</taxon>
        <taxon>Dikarya</taxon>
        <taxon>Basidiomycota</taxon>
        <taxon>Agaricomycotina</taxon>
        <taxon>Agaricomycetes</taxon>
        <taxon>Russulales</taxon>
        <taxon>Hericiaceae</taxon>
        <taxon>Dentipellis</taxon>
    </lineage>
</organism>
<evidence type="ECO:0000256" key="2">
    <source>
        <dbReference type="ARBA" id="ARBA00023002"/>
    </source>
</evidence>
<dbReference type="SUPFAM" id="SSF51735">
    <property type="entry name" value="NAD(P)-binding Rossmann-fold domains"/>
    <property type="match status" value="1"/>
</dbReference>
<dbReference type="Proteomes" id="UP000298327">
    <property type="component" value="Unassembled WGS sequence"/>
</dbReference>
<dbReference type="EMBL" id="SEOQ01000428">
    <property type="protein sequence ID" value="TFY63187.1"/>
    <property type="molecule type" value="Genomic_DNA"/>
</dbReference>
<evidence type="ECO:0000313" key="4">
    <source>
        <dbReference type="EMBL" id="TFY63187.1"/>
    </source>
</evidence>
<comment type="caution">
    <text evidence="4">The sequence shown here is derived from an EMBL/GenBank/DDBJ whole genome shotgun (WGS) entry which is preliminary data.</text>
</comment>
<dbReference type="GO" id="GO:0016491">
    <property type="term" value="F:oxidoreductase activity"/>
    <property type="evidence" value="ECO:0007669"/>
    <property type="project" value="UniProtKB-KW"/>
</dbReference>
<accession>A0A4Y9YNF5</accession>
<proteinExistence type="predicted"/>
<keyword evidence="1" id="KW-0521">NADP</keyword>
<dbReference type="InterPro" id="IPR036291">
    <property type="entry name" value="NAD(P)-bd_dom_sf"/>
</dbReference>
<keyword evidence="2" id="KW-0560">Oxidoreductase</keyword>
<keyword evidence="5" id="KW-1185">Reference proteome</keyword>
<protein>
    <recommendedName>
        <fullName evidence="3">NmrA-like domain-containing protein</fullName>
    </recommendedName>
</protein>
<feature type="domain" description="NmrA-like" evidence="3">
    <location>
        <begin position="11"/>
        <end position="236"/>
    </location>
</feature>
<dbReference type="OrthoDB" id="9974981at2759"/>
<gene>
    <name evidence="4" type="ORF">EVG20_g6425</name>
</gene>
<dbReference type="Pfam" id="PF05368">
    <property type="entry name" value="NmrA"/>
    <property type="match status" value="1"/>
</dbReference>
<dbReference type="PANTHER" id="PTHR47706:SF9">
    <property type="entry name" value="NMRA-LIKE DOMAIN-CONTAINING PROTEIN-RELATED"/>
    <property type="match status" value="1"/>
</dbReference>